<evidence type="ECO:0000313" key="2">
    <source>
        <dbReference type="Proteomes" id="UP000829398"/>
    </source>
</evidence>
<sequence length="357" mass="42484">MALKCLTDLDGKPKLEIEFESEQLAYDFYNKYALKMRFSIRKHAFSKNKKASEMTSTIFFMGKQVGRRDSLGYTKQEQKNYARSTRQKEWHMEKRDLDNKEKVTNMFWLDARMIIDYGQFGDIVSFYTTYKVNKVNRPFAVFVGFNHHWETMVFGAALMLCTWHMMQNALKHVNSVFKGLNGVKSVLSMCMDCIEEENEFLIAWNNMLGVYDVHDNNWLKSIFELREKWTYAYVRRAWSTTMKSTQLNESFDVSLKDYLKSDLNVDQFFVHFERINIICVAGWSIQKYLLKYGENFLYTIIMNDNSKERYVKREGNDTLSCSCRLFEMERIICSHIIKLLKDTLNIKEIPDQYILKR</sequence>
<dbReference type="EMBL" id="CM039177">
    <property type="protein sequence ID" value="KAH9697175.1"/>
    <property type="molecule type" value="Genomic_DNA"/>
</dbReference>
<reference evidence="2" key="1">
    <citation type="journal article" date="2023" name="Hortic. Res.">
        <title>A chromosome-level phased genome enabling allele-level studies in sweet orange: a case study on citrus Huanglongbing tolerance.</title>
        <authorList>
            <person name="Wu B."/>
            <person name="Yu Q."/>
            <person name="Deng Z."/>
            <person name="Duan Y."/>
            <person name="Luo F."/>
            <person name="Gmitter F. Jr."/>
        </authorList>
    </citation>
    <scope>NUCLEOTIDE SEQUENCE [LARGE SCALE GENOMIC DNA]</scope>
    <source>
        <strain evidence="2">cv. Valencia</strain>
    </source>
</reference>
<comment type="caution">
    <text evidence="1">The sequence shown here is derived from an EMBL/GenBank/DDBJ whole genome shotgun (WGS) entry which is preliminary data.</text>
</comment>
<gene>
    <name evidence="1" type="ORF">KPL71_023508</name>
</gene>
<keyword evidence="2" id="KW-1185">Reference proteome</keyword>
<evidence type="ECO:0000313" key="1">
    <source>
        <dbReference type="EMBL" id="KAH9697175.1"/>
    </source>
</evidence>
<proteinExistence type="predicted"/>
<dbReference type="Proteomes" id="UP000829398">
    <property type="component" value="Chromosome 8"/>
</dbReference>
<protein>
    <submittedName>
        <fullName evidence="1">Protein FAR1-RELATED SEQUENCE</fullName>
    </submittedName>
</protein>
<name>A0ACB8ILI1_CITSI</name>
<organism evidence="1 2">
    <name type="scientific">Citrus sinensis</name>
    <name type="common">Sweet orange</name>
    <name type="synonym">Citrus aurantium var. sinensis</name>
    <dbReference type="NCBI Taxonomy" id="2711"/>
    <lineage>
        <taxon>Eukaryota</taxon>
        <taxon>Viridiplantae</taxon>
        <taxon>Streptophyta</taxon>
        <taxon>Embryophyta</taxon>
        <taxon>Tracheophyta</taxon>
        <taxon>Spermatophyta</taxon>
        <taxon>Magnoliopsida</taxon>
        <taxon>eudicotyledons</taxon>
        <taxon>Gunneridae</taxon>
        <taxon>Pentapetalae</taxon>
        <taxon>rosids</taxon>
        <taxon>malvids</taxon>
        <taxon>Sapindales</taxon>
        <taxon>Rutaceae</taxon>
        <taxon>Aurantioideae</taxon>
        <taxon>Citrus</taxon>
    </lineage>
</organism>
<accession>A0ACB8ILI1</accession>